<accession>A0A6G3QX52</accession>
<reference evidence="3" key="1">
    <citation type="submission" date="2020-01" db="EMBL/GenBank/DDBJ databases">
        <title>Insect and environment-associated Actinomycetes.</title>
        <authorList>
            <person name="Currrie C."/>
            <person name="Chevrette M."/>
            <person name="Carlson C."/>
            <person name="Stubbendieck R."/>
            <person name="Wendt-Pienkowski E."/>
        </authorList>
    </citation>
    <scope>NUCLEOTIDE SEQUENCE</scope>
    <source>
        <strain evidence="3">SID14436</strain>
    </source>
</reference>
<comment type="caution">
    <text evidence="3">The sequence shown here is derived from an EMBL/GenBank/DDBJ whole genome shotgun (WGS) entry which is preliminary data.</text>
</comment>
<dbReference type="PANTHER" id="PTHR36509:SF2">
    <property type="entry name" value="BLL3101 PROTEIN"/>
    <property type="match status" value="1"/>
</dbReference>
<dbReference type="Gene3D" id="2.60.120.600">
    <property type="entry name" value="Domain of unknown function DUF1214, C-terminal domain"/>
    <property type="match status" value="1"/>
</dbReference>
<dbReference type="InterPro" id="IPR037050">
    <property type="entry name" value="DUF1254_sf"/>
</dbReference>
<gene>
    <name evidence="3" type="ORF">G3I53_18395</name>
</gene>
<sequence length="445" mass="48870">MADEQLERLATEAWLYGYPLVTAGLTKDVMTAVAERDDERRKAPVNQFCHMRRTPDAAFTEVVSPNADTLYSSAWLDLSEEPLVLSLPEFEDRYWMVPILSAWSDVVHAPGSRQDGSAAGPFLLTGPTWSGRAPQGMTVLPSPTAVNWIIARYATAGPSDYAVVHRLQDGTRLTPLSQWTGNPRDYTPPTDATVAEGVDAVTAPVTQVHQLDGRAFFTRLNQLLVDNPPSPADAPFLERVARLGIAPGAKLEDQPPDVLAALDRAAATGPETLQGFKSQAEAPGNQVNGWTVHRGLGAYGTDYPKRAMVTWVGYGANLDVDALYPHATNDADGRPLDGAHRYVLHFDADRTPPVRGFWSLTMMNDRQLFADNRLDRYAIGDRSGMRTNPDGSLDIYVQHDNPGPDREDNWLPAPEGSFNVFLRLYWPDEAALGGAWTPPPLRRTS</sequence>
<dbReference type="RefSeq" id="WP_164332400.1">
    <property type="nucleotide sequence ID" value="NZ_JAAGMD010000531.1"/>
</dbReference>
<feature type="domain" description="DUF1214" evidence="1">
    <location>
        <begin position="322"/>
        <end position="428"/>
    </location>
</feature>
<dbReference type="AlphaFoldDB" id="A0A6G3QX52"/>
<dbReference type="EMBL" id="JAAGMD010000531">
    <property type="protein sequence ID" value="NEA87951.1"/>
    <property type="molecule type" value="Genomic_DNA"/>
</dbReference>
<protein>
    <submittedName>
        <fullName evidence="3">DUF1254 domain-containing protein</fullName>
    </submittedName>
</protein>
<dbReference type="InterPro" id="IPR010679">
    <property type="entry name" value="DUF1254"/>
</dbReference>
<dbReference type="SUPFAM" id="SSF160935">
    <property type="entry name" value="VPA0735-like"/>
    <property type="match status" value="1"/>
</dbReference>
<feature type="domain" description="DUF1254" evidence="2">
    <location>
        <begin position="45"/>
        <end position="175"/>
    </location>
</feature>
<evidence type="ECO:0000259" key="2">
    <source>
        <dbReference type="Pfam" id="PF06863"/>
    </source>
</evidence>
<evidence type="ECO:0000313" key="3">
    <source>
        <dbReference type="EMBL" id="NEA87951.1"/>
    </source>
</evidence>
<organism evidence="3">
    <name type="scientific">Streptomyces sp. SID14436</name>
    <dbReference type="NCBI Taxonomy" id="2706070"/>
    <lineage>
        <taxon>Bacteria</taxon>
        <taxon>Bacillati</taxon>
        <taxon>Actinomycetota</taxon>
        <taxon>Actinomycetes</taxon>
        <taxon>Kitasatosporales</taxon>
        <taxon>Streptomycetaceae</taxon>
        <taxon>Streptomyces</taxon>
    </lineage>
</organism>
<dbReference type="Gene3D" id="2.60.40.1610">
    <property type="entry name" value="Domain of unknown function DUF1254"/>
    <property type="match status" value="1"/>
</dbReference>
<dbReference type="Pfam" id="PF06863">
    <property type="entry name" value="DUF1254"/>
    <property type="match status" value="1"/>
</dbReference>
<name>A0A6G3QX52_9ACTN</name>
<dbReference type="InterPro" id="IPR037049">
    <property type="entry name" value="DUF1214_C_sf"/>
</dbReference>
<proteinExistence type="predicted"/>
<dbReference type="Pfam" id="PF06742">
    <property type="entry name" value="DUF1214"/>
    <property type="match status" value="1"/>
</dbReference>
<dbReference type="PANTHER" id="PTHR36509">
    <property type="entry name" value="BLL3101 PROTEIN"/>
    <property type="match status" value="1"/>
</dbReference>
<evidence type="ECO:0000259" key="1">
    <source>
        <dbReference type="Pfam" id="PF06742"/>
    </source>
</evidence>
<dbReference type="InterPro" id="IPR010621">
    <property type="entry name" value="DUF1214"/>
</dbReference>